<dbReference type="NCBIfam" id="TIGR02523">
    <property type="entry name" value="type_IV_pilV"/>
    <property type="match status" value="1"/>
</dbReference>
<dbReference type="Proteomes" id="UP000589716">
    <property type="component" value="Unassembled WGS sequence"/>
</dbReference>
<sequence length="187" mass="19509">MIEVLVTLLILMLGLLGLAGVSSRANMTELESFQRIRALQLAQDMASRLDANRKVASCYSNGQTGVELGTGKGNTGVPACTTGSDQEKAQVAADLTSWDNQIKGEAETLGTDKVGAMIGAIGCITLDNPANNTYLIAVSWQGLVATVAPTIDGESGAEPFPCGHGAYGDDDRLHRVVTTKVQIGDLS</sequence>
<organism evidence="1 2">
    <name type="scientific">Ottowia beijingensis</name>
    <dbReference type="NCBI Taxonomy" id="1207057"/>
    <lineage>
        <taxon>Bacteria</taxon>
        <taxon>Pseudomonadati</taxon>
        <taxon>Pseudomonadota</taxon>
        <taxon>Betaproteobacteria</taxon>
        <taxon>Burkholderiales</taxon>
        <taxon>Comamonadaceae</taxon>
        <taxon>Ottowia</taxon>
    </lineage>
</organism>
<dbReference type="InterPro" id="IPR013362">
    <property type="entry name" value="Pilus_4_PilV"/>
</dbReference>
<evidence type="ECO:0000313" key="2">
    <source>
        <dbReference type="Proteomes" id="UP000589716"/>
    </source>
</evidence>
<dbReference type="AlphaFoldDB" id="A0A853IYL3"/>
<name>A0A853IYL3_9BURK</name>
<accession>A0A853IYL3</accession>
<proteinExistence type="predicted"/>
<protein>
    <submittedName>
        <fullName evidence="1">Type IV pilus modification protein PilV</fullName>
    </submittedName>
</protein>
<dbReference type="EMBL" id="JACCKX010000001">
    <property type="protein sequence ID" value="NZA02908.1"/>
    <property type="molecule type" value="Genomic_DNA"/>
</dbReference>
<gene>
    <name evidence="1" type="primary">pilV</name>
    <name evidence="1" type="ORF">H0I39_16305</name>
</gene>
<keyword evidence="2" id="KW-1185">Reference proteome</keyword>
<comment type="caution">
    <text evidence="1">The sequence shown here is derived from an EMBL/GenBank/DDBJ whole genome shotgun (WGS) entry which is preliminary data.</text>
</comment>
<reference evidence="1 2" key="1">
    <citation type="submission" date="2020-07" db="EMBL/GenBank/DDBJ databases">
        <authorList>
            <person name="Maaloum M."/>
        </authorList>
    </citation>
    <scope>NUCLEOTIDE SEQUENCE [LARGE SCALE GENOMIC DNA]</scope>
    <source>
        <strain evidence="1 2">GCS-AN-3</strain>
    </source>
</reference>
<evidence type="ECO:0000313" key="1">
    <source>
        <dbReference type="EMBL" id="NZA02908.1"/>
    </source>
</evidence>